<protein>
    <submittedName>
        <fullName evidence="1">Uncharacterized protein</fullName>
    </submittedName>
</protein>
<sequence>MASEEKILAFNLKIQRKCCQYSIIEISEYEETSNSLMERLPKANQQNQVGLRVDKGKTICKEDNEDTL</sequence>
<accession>A0AAN9QI33</accession>
<comment type="caution">
    <text evidence="1">The sequence shown here is derived from an EMBL/GenBank/DDBJ whole genome shotgun (WGS) entry which is preliminary data.</text>
</comment>
<gene>
    <name evidence="1" type="ORF">VNO77_16764</name>
</gene>
<reference evidence="1 2" key="1">
    <citation type="submission" date="2024-01" db="EMBL/GenBank/DDBJ databases">
        <title>The genomes of 5 underutilized Papilionoideae crops provide insights into root nodulation and disease resistanc.</title>
        <authorList>
            <person name="Jiang F."/>
        </authorList>
    </citation>
    <scope>NUCLEOTIDE SEQUENCE [LARGE SCALE GENOMIC DNA]</scope>
    <source>
        <strain evidence="1">LVBAO_FW01</strain>
        <tissue evidence="1">Leaves</tissue>
    </source>
</reference>
<organism evidence="1 2">
    <name type="scientific">Canavalia gladiata</name>
    <name type="common">Sword bean</name>
    <name type="synonym">Dolichos gladiatus</name>
    <dbReference type="NCBI Taxonomy" id="3824"/>
    <lineage>
        <taxon>Eukaryota</taxon>
        <taxon>Viridiplantae</taxon>
        <taxon>Streptophyta</taxon>
        <taxon>Embryophyta</taxon>
        <taxon>Tracheophyta</taxon>
        <taxon>Spermatophyta</taxon>
        <taxon>Magnoliopsida</taxon>
        <taxon>eudicotyledons</taxon>
        <taxon>Gunneridae</taxon>
        <taxon>Pentapetalae</taxon>
        <taxon>rosids</taxon>
        <taxon>fabids</taxon>
        <taxon>Fabales</taxon>
        <taxon>Fabaceae</taxon>
        <taxon>Papilionoideae</taxon>
        <taxon>50 kb inversion clade</taxon>
        <taxon>NPAAA clade</taxon>
        <taxon>indigoferoid/millettioid clade</taxon>
        <taxon>Phaseoleae</taxon>
        <taxon>Canavalia</taxon>
    </lineage>
</organism>
<keyword evidence="2" id="KW-1185">Reference proteome</keyword>
<dbReference type="EMBL" id="JAYMYQ010000004">
    <property type="protein sequence ID" value="KAK7336229.1"/>
    <property type="molecule type" value="Genomic_DNA"/>
</dbReference>
<name>A0AAN9QI33_CANGL</name>
<evidence type="ECO:0000313" key="1">
    <source>
        <dbReference type="EMBL" id="KAK7336229.1"/>
    </source>
</evidence>
<dbReference type="AlphaFoldDB" id="A0AAN9QI33"/>
<dbReference type="Proteomes" id="UP001367508">
    <property type="component" value="Unassembled WGS sequence"/>
</dbReference>
<evidence type="ECO:0000313" key="2">
    <source>
        <dbReference type="Proteomes" id="UP001367508"/>
    </source>
</evidence>
<proteinExistence type="predicted"/>